<keyword evidence="3" id="KW-1185">Reference proteome</keyword>
<gene>
    <name evidence="2" type="ORF">FHU38_000802</name>
</gene>
<evidence type="ECO:0000313" key="2">
    <source>
        <dbReference type="EMBL" id="NIJ10458.1"/>
    </source>
</evidence>
<evidence type="ECO:0000256" key="1">
    <source>
        <dbReference type="SAM" id="MobiDB-lite"/>
    </source>
</evidence>
<reference evidence="2 3" key="1">
    <citation type="submission" date="2020-03" db="EMBL/GenBank/DDBJ databases">
        <title>Sequencing the genomes of 1000 actinobacteria strains.</title>
        <authorList>
            <person name="Klenk H.-P."/>
        </authorList>
    </citation>
    <scope>NUCLEOTIDE SEQUENCE [LARGE SCALE GENOMIC DNA]</scope>
    <source>
        <strain evidence="2 3">DSM 45685</strain>
    </source>
</reference>
<feature type="compositionally biased region" description="Basic and acidic residues" evidence="1">
    <location>
        <begin position="49"/>
        <end position="59"/>
    </location>
</feature>
<feature type="region of interest" description="Disordered" evidence="1">
    <location>
        <begin position="1"/>
        <end position="70"/>
    </location>
</feature>
<dbReference type="PROSITE" id="PS51257">
    <property type="entry name" value="PROKAR_LIPOPROTEIN"/>
    <property type="match status" value="1"/>
</dbReference>
<name>A0A7X5ULY3_9PSEU</name>
<evidence type="ECO:0000313" key="3">
    <source>
        <dbReference type="Proteomes" id="UP000545493"/>
    </source>
</evidence>
<proteinExistence type="predicted"/>
<accession>A0A7X5ULY3</accession>
<protein>
    <submittedName>
        <fullName evidence="2">Uncharacterized protein</fullName>
    </submittedName>
</protein>
<sequence length="70" mass="7426">MGEEKRQQVELPTVSASGTPASVACRAERTRRRSSSTRSGALAPGAGPRDLRSTDETRRVSSRGLNGLVT</sequence>
<organism evidence="2 3">
    <name type="scientific">Saccharomonospora amisosensis</name>
    <dbReference type="NCBI Taxonomy" id="1128677"/>
    <lineage>
        <taxon>Bacteria</taxon>
        <taxon>Bacillati</taxon>
        <taxon>Actinomycetota</taxon>
        <taxon>Actinomycetes</taxon>
        <taxon>Pseudonocardiales</taxon>
        <taxon>Pseudonocardiaceae</taxon>
        <taxon>Saccharomonospora</taxon>
    </lineage>
</organism>
<dbReference type="Proteomes" id="UP000545493">
    <property type="component" value="Unassembled WGS sequence"/>
</dbReference>
<comment type="caution">
    <text evidence="2">The sequence shown here is derived from an EMBL/GenBank/DDBJ whole genome shotgun (WGS) entry which is preliminary data.</text>
</comment>
<dbReference type="AlphaFoldDB" id="A0A7X5ULY3"/>
<dbReference type="EMBL" id="JAAOYM010000001">
    <property type="protein sequence ID" value="NIJ10458.1"/>
    <property type="molecule type" value="Genomic_DNA"/>
</dbReference>